<dbReference type="PROSITE" id="PS50294">
    <property type="entry name" value="WD_REPEATS_REGION"/>
    <property type="match status" value="2"/>
</dbReference>
<feature type="repeat" description="WD" evidence="3">
    <location>
        <begin position="153"/>
        <end position="194"/>
    </location>
</feature>
<feature type="compositionally biased region" description="Low complexity" evidence="4">
    <location>
        <begin position="123"/>
        <end position="140"/>
    </location>
</feature>
<feature type="region of interest" description="Disordered" evidence="4">
    <location>
        <begin position="123"/>
        <end position="142"/>
    </location>
</feature>
<dbReference type="InterPro" id="IPR015943">
    <property type="entry name" value="WD40/YVTN_repeat-like_dom_sf"/>
</dbReference>
<evidence type="ECO:0000256" key="3">
    <source>
        <dbReference type="PROSITE-ProRule" id="PRU00221"/>
    </source>
</evidence>
<dbReference type="PANTHER" id="PTHR22844:SF387">
    <property type="entry name" value="F3I6.5 PROTEIN"/>
    <property type="match status" value="1"/>
</dbReference>
<dbReference type="SMART" id="SM00320">
    <property type="entry name" value="WD40"/>
    <property type="match status" value="10"/>
</dbReference>
<dbReference type="SUPFAM" id="SSF50978">
    <property type="entry name" value="WD40 repeat-like"/>
    <property type="match status" value="2"/>
</dbReference>
<evidence type="ECO:0000256" key="2">
    <source>
        <dbReference type="ARBA" id="ARBA00022737"/>
    </source>
</evidence>
<dbReference type="PROSITE" id="PS50082">
    <property type="entry name" value="WD_REPEATS_2"/>
    <property type="match status" value="8"/>
</dbReference>
<dbReference type="EMBL" id="RRYP01002615">
    <property type="protein sequence ID" value="TNV84590.1"/>
    <property type="molecule type" value="Genomic_DNA"/>
</dbReference>
<dbReference type="Pfam" id="PF00400">
    <property type="entry name" value="WD40"/>
    <property type="match status" value="7"/>
</dbReference>
<dbReference type="InterPro" id="IPR001680">
    <property type="entry name" value="WD40_rpt"/>
</dbReference>
<dbReference type="OrthoDB" id="674604at2759"/>
<feature type="repeat" description="WD" evidence="3">
    <location>
        <begin position="80"/>
        <end position="114"/>
    </location>
</feature>
<organism evidence="5 6">
    <name type="scientific">Halteria grandinella</name>
    <dbReference type="NCBI Taxonomy" id="5974"/>
    <lineage>
        <taxon>Eukaryota</taxon>
        <taxon>Sar</taxon>
        <taxon>Alveolata</taxon>
        <taxon>Ciliophora</taxon>
        <taxon>Intramacronucleata</taxon>
        <taxon>Spirotrichea</taxon>
        <taxon>Stichotrichia</taxon>
        <taxon>Sporadotrichida</taxon>
        <taxon>Halteriidae</taxon>
        <taxon>Halteria</taxon>
    </lineage>
</organism>
<feature type="repeat" description="WD" evidence="3">
    <location>
        <begin position="682"/>
        <end position="723"/>
    </location>
</feature>
<dbReference type="PRINTS" id="PR00320">
    <property type="entry name" value="GPROTEINBRPT"/>
</dbReference>
<protein>
    <submittedName>
        <fullName evidence="5">Uncharacterized protein</fullName>
    </submittedName>
</protein>
<feature type="repeat" description="WD" evidence="3">
    <location>
        <begin position="618"/>
        <end position="641"/>
    </location>
</feature>
<dbReference type="AlphaFoldDB" id="A0A8J8T7J0"/>
<feature type="repeat" description="WD" evidence="3">
    <location>
        <begin position="420"/>
        <end position="447"/>
    </location>
</feature>
<evidence type="ECO:0000256" key="1">
    <source>
        <dbReference type="ARBA" id="ARBA00022574"/>
    </source>
</evidence>
<dbReference type="Proteomes" id="UP000785679">
    <property type="component" value="Unassembled WGS sequence"/>
</dbReference>
<feature type="repeat" description="WD" evidence="3">
    <location>
        <begin position="508"/>
        <end position="538"/>
    </location>
</feature>
<dbReference type="InterPro" id="IPR045182">
    <property type="entry name" value="JINGUBANG-like"/>
</dbReference>
<accession>A0A8J8T7J0</accession>
<dbReference type="PROSITE" id="PS00678">
    <property type="entry name" value="WD_REPEATS_1"/>
    <property type="match status" value="2"/>
</dbReference>
<keyword evidence="2" id="KW-0677">Repeat</keyword>
<keyword evidence="1 3" id="KW-0853">WD repeat</keyword>
<dbReference type="InterPro" id="IPR019775">
    <property type="entry name" value="WD40_repeat_CS"/>
</dbReference>
<reference evidence="5" key="1">
    <citation type="submission" date="2019-06" db="EMBL/GenBank/DDBJ databases">
        <authorList>
            <person name="Zheng W."/>
        </authorList>
    </citation>
    <scope>NUCLEOTIDE SEQUENCE</scope>
    <source>
        <strain evidence="5">QDHG01</strain>
    </source>
</reference>
<proteinExistence type="predicted"/>
<keyword evidence="6" id="KW-1185">Reference proteome</keyword>
<dbReference type="InterPro" id="IPR036322">
    <property type="entry name" value="WD40_repeat_dom_sf"/>
</dbReference>
<feature type="repeat" description="WD" evidence="3">
    <location>
        <begin position="449"/>
        <end position="490"/>
    </location>
</feature>
<comment type="caution">
    <text evidence="5">The sequence shown here is derived from an EMBL/GenBank/DDBJ whole genome shotgun (WGS) entry which is preliminary data.</text>
</comment>
<sequence>MEFIPQREFFHPHVNTKMKRKSTADNVFISSYVFAPVEQFLFVGLSNGKLYYWKKKNMEQKYLVDKGKDPELVELDAPTSQLHKGDVKCLIYAKIEGLDVLISGSADRTIKLWEPKNAVKAGTATGQGAGQSQAGSQSGQGSSGGGSACFQTIIGHGGSIISMALVSKVQQLISSSTDKTLRIWRVDKARQLLMYPWFVPLQIVKDFTSINPSSLIDNNVWITCLDVKEGESIAFYSGDSEGSTLEFRAPDDWRTKECVFHLHKKNTSLHRIGIIQVLIVVQANFIFTISFDQYLKGFDATNGTEFFQIKNPNKCVYTSIYWDQQYQELFIADEKGFLTVLNVYMEKPLVQKQIADEKIKKIEILEKTRSLLIHTDFAVRVFQIKRGQKEADMQGHSGPILKIISLEPQRLEKITRERIPDDPKVITCSLDNTIRLWDAKDMHVTAVMESPENAEISCMTFLTNCCLVATGHEDGSIRLWNMEINSSVTLRCEEVHRHKNSISCILGAYHKDSEFLMCGSYDGKVSIWEISEKKSTNANTMLSSTIFPQMKMVIDNTKIPEKGERRTAAPLGMGFDDDISSGGTFKDRFAGTEVLCLQFYADPEDPMADPTNQRGHGYVVVGGSDRRVNIWNIRTYDHVAQFRGHLDSITSMAIDANILFTGSDDMSIGIWELQNYYNVGFLHGHKDSIQDMIVLQENGLLLSCAYDKQVIVWKYQEEKEVKRYPLPEELRCMDYLSSTKTLFIGTNTKQILTMDISELFEEGAAEYLYSVSQQQAELAILKQSGGGAGSVKGAIAQASSGTLSDQELEALLKGNQAMLDKLQLPEDDPLQKLMANHSQIVKKHQAK</sequence>
<evidence type="ECO:0000313" key="5">
    <source>
        <dbReference type="EMBL" id="TNV84590.1"/>
    </source>
</evidence>
<dbReference type="CDD" id="cd00200">
    <property type="entry name" value="WD40"/>
    <property type="match status" value="1"/>
</dbReference>
<gene>
    <name evidence="5" type="ORF">FGO68_gene17150</name>
</gene>
<name>A0A8J8T7J0_HALGN</name>
<dbReference type="PANTHER" id="PTHR22844">
    <property type="entry name" value="F-BOX AND WD40 DOMAIN PROTEIN"/>
    <property type="match status" value="1"/>
</dbReference>
<dbReference type="InterPro" id="IPR020472">
    <property type="entry name" value="WD40_PAC1"/>
</dbReference>
<evidence type="ECO:0000313" key="6">
    <source>
        <dbReference type="Proteomes" id="UP000785679"/>
    </source>
</evidence>
<feature type="repeat" description="WD" evidence="3">
    <location>
        <begin position="642"/>
        <end position="675"/>
    </location>
</feature>
<dbReference type="Gene3D" id="2.130.10.10">
    <property type="entry name" value="YVTN repeat-like/Quinoprotein amine dehydrogenase"/>
    <property type="match status" value="3"/>
</dbReference>
<evidence type="ECO:0000256" key="4">
    <source>
        <dbReference type="SAM" id="MobiDB-lite"/>
    </source>
</evidence>